<dbReference type="RefSeq" id="WP_142742087.1">
    <property type="nucleotide sequence ID" value="NZ_CP038228.1"/>
</dbReference>
<sequence length="96" mass="10809">MNVPASRVAPPASPLFYLYPASTQADDTGVLQRMGIRRVRVVPDAACVDHVSWDWLEGVALFDAKRTLTRLFVRDPELDRWLEWRLPVRGSEGASS</sequence>
<proteinExistence type="predicted"/>
<dbReference type="AlphaFoldDB" id="A0A514EBU9"/>
<accession>A0A514EBU9</accession>
<dbReference type="EMBL" id="CP038228">
    <property type="protein sequence ID" value="QDI03425.1"/>
    <property type="molecule type" value="Genomic_DNA"/>
</dbReference>
<organism evidence="1 2">
    <name type="scientific">Xanthomonas cerealis pv. cerealis</name>
    <dbReference type="NCBI Taxonomy" id="152263"/>
    <lineage>
        <taxon>Bacteria</taxon>
        <taxon>Pseudomonadati</taxon>
        <taxon>Pseudomonadota</taxon>
        <taxon>Gammaproteobacteria</taxon>
        <taxon>Lysobacterales</taxon>
        <taxon>Lysobacteraceae</taxon>
        <taxon>Xanthomonas</taxon>
        <taxon>Xanthomonas translucens group</taxon>
        <taxon>Xanthomonas cerealis</taxon>
    </lineage>
</organism>
<gene>
    <name evidence="1" type="ORF">E4A48_06720</name>
</gene>
<evidence type="ECO:0000313" key="2">
    <source>
        <dbReference type="Proteomes" id="UP000319349"/>
    </source>
</evidence>
<name>A0A514EBU9_9XANT</name>
<evidence type="ECO:0000313" key="1">
    <source>
        <dbReference type="EMBL" id="QDI03425.1"/>
    </source>
</evidence>
<keyword evidence="2" id="KW-1185">Reference proteome</keyword>
<reference evidence="1 2" key="1">
    <citation type="submission" date="2019-03" db="EMBL/GenBank/DDBJ databases">
        <title>Tal1 in Xanthomonas translucens pv. cerealis Contributes to Virulence in Bacterial Leaf Streak of Wheat.</title>
        <authorList>
            <person name="Shah S.M.A."/>
            <person name="Haq F."/>
            <person name="Ma W."/>
            <person name="Xu X."/>
            <person name="Wang S."/>
            <person name="Xu Z."/>
            <person name="Zou L."/>
            <person name="Zhu B."/>
            <person name="Chen G."/>
        </authorList>
    </citation>
    <scope>NUCLEOTIDE SEQUENCE [LARGE SCALE GENOMIC DNA]</scope>
    <source>
        <strain evidence="1 2">01</strain>
    </source>
</reference>
<protein>
    <submittedName>
        <fullName evidence="1">Uncharacterized protein</fullName>
    </submittedName>
</protein>
<dbReference type="Proteomes" id="UP000319349">
    <property type="component" value="Chromosome"/>
</dbReference>